<dbReference type="Pfam" id="PF10546">
    <property type="entry name" value="P63C"/>
    <property type="match status" value="1"/>
</dbReference>
<dbReference type="InterPro" id="IPR018874">
    <property type="entry name" value="Phage_Mx8_p63_C"/>
</dbReference>
<gene>
    <name evidence="2" type="ORF">PG2072B_1037</name>
</gene>
<name>A0A4Q5BDG8_9BIFI</name>
<sequence length="303" mass="34309">MVDEPYETAEYSGVLVLGDGIELPCGVMSDGTRLLSERAITKALGGKRGGAHWRRQKEGSRLPVYASANNLTPYINVGLADKLVSHRRWRAKGHGGNGAYGVDATALPDICEVYLSARRDGALTDSQMHIAQQAEILMTAIAKVGVIALVDEATGYQEVRQRNELQRLLNLYIAEELQPWVKRFPNEFYQQMFRLRGWDYSMLGIGGKKPRIVGKLTNEIVYERLPEGILDELRRRNPPADNGRRKHKHHQYLQEIGDEHLERIIQADIALMRASNSWTEFIRLLNRAYPKYGVQQGELDVDD</sequence>
<dbReference type="AlphaFoldDB" id="A0A4Q5BDG8"/>
<reference evidence="2 3" key="1">
    <citation type="submission" date="2019-01" db="EMBL/GenBank/DDBJ databases">
        <title>Unveiling genomic diversity among members of the Bifidobacterium pseudolongum species, a widely distributed gut commensal of the animal kingdom.</title>
        <authorList>
            <person name="Lugli G.A."/>
            <person name="Duranti S."/>
            <person name="Albert K."/>
            <person name="Mancabelli L."/>
            <person name="Napoli S."/>
            <person name="Viappiani A."/>
            <person name="Anzalone R."/>
            <person name="Longhi G."/>
            <person name="Milani C."/>
            <person name="Turroni F."/>
            <person name="Alessandri G."/>
            <person name="Sela D.A."/>
            <person name="Van Sinderen D."/>
            <person name="Ventura M."/>
        </authorList>
    </citation>
    <scope>NUCLEOTIDE SEQUENCE [LARGE SCALE GENOMIC DNA]</scope>
    <source>
        <strain evidence="2 3">2072B</strain>
    </source>
</reference>
<comment type="caution">
    <text evidence="2">The sequence shown here is derived from an EMBL/GenBank/DDBJ whole genome shotgun (WGS) entry which is preliminary data.</text>
</comment>
<dbReference type="Proteomes" id="UP000293268">
    <property type="component" value="Unassembled WGS sequence"/>
</dbReference>
<dbReference type="RefSeq" id="WP_129913211.1">
    <property type="nucleotide sequence ID" value="NZ_SBKU01000007.1"/>
</dbReference>
<evidence type="ECO:0000313" key="2">
    <source>
        <dbReference type="EMBL" id="RYQ68434.1"/>
    </source>
</evidence>
<protein>
    <submittedName>
        <fullName evidence="2">Phage protein</fullName>
    </submittedName>
</protein>
<evidence type="ECO:0000259" key="1">
    <source>
        <dbReference type="Pfam" id="PF10546"/>
    </source>
</evidence>
<organism evidence="2 3">
    <name type="scientific">Bifidobacterium pseudolongum subsp. globosum</name>
    <dbReference type="NCBI Taxonomy" id="1690"/>
    <lineage>
        <taxon>Bacteria</taxon>
        <taxon>Bacillati</taxon>
        <taxon>Actinomycetota</taxon>
        <taxon>Actinomycetes</taxon>
        <taxon>Bifidobacteriales</taxon>
        <taxon>Bifidobacteriaceae</taxon>
        <taxon>Bifidobacterium</taxon>
    </lineage>
</organism>
<dbReference type="EMBL" id="SBKU01000007">
    <property type="protein sequence ID" value="RYQ68434.1"/>
    <property type="molecule type" value="Genomic_DNA"/>
</dbReference>
<feature type="domain" description="Bacteriophage Mx8 p63 C-terminal" evidence="1">
    <location>
        <begin position="169"/>
        <end position="261"/>
    </location>
</feature>
<evidence type="ECO:0000313" key="3">
    <source>
        <dbReference type="Proteomes" id="UP000293268"/>
    </source>
</evidence>
<proteinExistence type="predicted"/>
<accession>A0A4Q5BDG8</accession>